<dbReference type="InterPro" id="IPR005829">
    <property type="entry name" value="Sugar_transporter_CS"/>
</dbReference>
<keyword evidence="5 9" id="KW-1133">Transmembrane helix</keyword>
<dbReference type="PANTHER" id="PTHR48023">
    <property type="entry name" value="D-XYLOSE-PROTON SYMPORTER-LIKE 2"/>
    <property type="match status" value="1"/>
</dbReference>
<comment type="similarity">
    <text evidence="2 7">Belongs to the major facilitator superfamily. Sugar transporter (TC 2.A.1.1) family.</text>
</comment>
<dbReference type="NCBIfam" id="TIGR00879">
    <property type="entry name" value="SP"/>
    <property type="match status" value="1"/>
</dbReference>
<evidence type="ECO:0000256" key="2">
    <source>
        <dbReference type="ARBA" id="ARBA00010992"/>
    </source>
</evidence>
<sequence>MAAKVGLFPSSSLTTSPHAIAAAPTNAPRPRGARGLASPGRSAAAMDAFHVSSHAAEPLLRTTGAAAAAAATATSNPRLRVRTHAQGGEAPSSGGAGDGAAGEEFSWSSIILPFLFPALGGLLFGYDIGATSGASISLQSAELSGTTWFSLSSIQLGLVASGSLYGALGGSLLAYRVADFLGRRIELVTAAALYISGALVTGFAPDFVLLIIGRLLYGIGIGLAMHGAPLYIAETSPSRIRGTLISLKELFIVLGILTGYLVGSLEIDVVGGWRYMFGFGAPLAVIMAIGMWNLPPSPRWLLLRAVQGKASVEDNKKKAIQALRSLRGCSRSDRVLADEIDDTLLSIKAAYAEQESEGNIWKMFEGASLKALIIGGGLVLFQQITGQPSVLYYATSILQTAGFAAASDAAKVSILIGLFKLLMTGVAVFKVDDLGRRPLLIGGIGGIAVSLFLLAAYYKILNSFPFVAVGALLLYVGSYQVSFGPISWLMVSEIFPLRTRGRGISLAVLTNFGSNALVTFAFSPLQEFLGPANIFLLFGAISLLSLVFVILKVPETKGLTLEEIESKLLK</sequence>
<comment type="subcellular location">
    <subcellularLocation>
        <location evidence="1">Membrane</location>
        <topology evidence="1">Multi-pass membrane protein</topology>
    </subcellularLocation>
</comment>
<dbReference type="InterPro" id="IPR005828">
    <property type="entry name" value="MFS_sugar_transport-like"/>
</dbReference>
<dbReference type="InterPro" id="IPR050820">
    <property type="entry name" value="MFS_Sugar_Transporter"/>
</dbReference>
<name>A0A0E0D8W8_9ORYZ</name>
<dbReference type="AlphaFoldDB" id="A0A0E0D8W8"/>
<feature type="transmembrane region" description="Helical" evidence="9">
    <location>
        <begin position="503"/>
        <end position="522"/>
    </location>
</feature>
<dbReference type="SUPFAM" id="SSF103473">
    <property type="entry name" value="MFS general substrate transporter"/>
    <property type="match status" value="1"/>
</dbReference>
<dbReference type="Gramene" id="OMERI03G36060.1">
    <property type="protein sequence ID" value="OMERI03G36060.1"/>
    <property type="gene ID" value="OMERI03G36060"/>
</dbReference>
<feature type="region of interest" description="Disordered" evidence="8">
    <location>
        <begin position="73"/>
        <end position="100"/>
    </location>
</feature>
<dbReference type="PROSITE" id="PS50850">
    <property type="entry name" value="MFS"/>
    <property type="match status" value="1"/>
</dbReference>
<dbReference type="GO" id="GO:0016020">
    <property type="term" value="C:membrane"/>
    <property type="evidence" value="ECO:0007669"/>
    <property type="project" value="UniProtKB-SubCell"/>
</dbReference>
<evidence type="ECO:0000256" key="1">
    <source>
        <dbReference type="ARBA" id="ARBA00004141"/>
    </source>
</evidence>
<evidence type="ECO:0000256" key="5">
    <source>
        <dbReference type="ARBA" id="ARBA00022989"/>
    </source>
</evidence>
<evidence type="ECO:0000256" key="7">
    <source>
        <dbReference type="RuleBase" id="RU003346"/>
    </source>
</evidence>
<feature type="domain" description="Major facilitator superfamily (MFS) profile" evidence="10">
    <location>
        <begin position="113"/>
        <end position="557"/>
    </location>
</feature>
<organism evidence="11">
    <name type="scientific">Oryza meridionalis</name>
    <dbReference type="NCBI Taxonomy" id="40149"/>
    <lineage>
        <taxon>Eukaryota</taxon>
        <taxon>Viridiplantae</taxon>
        <taxon>Streptophyta</taxon>
        <taxon>Embryophyta</taxon>
        <taxon>Tracheophyta</taxon>
        <taxon>Spermatophyta</taxon>
        <taxon>Magnoliopsida</taxon>
        <taxon>Liliopsida</taxon>
        <taxon>Poales</taxon>
        <taxon>Poaceae</taxon>
        <taxon>BOP clade</taxon>
        <taxon>Oryzoideae</taxon>
        <taxon>Oryzeae</taxon>
        <taxon>Oryzinae</taxon>
        <taxon>Oryza</taxon>
    </lineage>
</organism>
<dbReference type="PRINTS" id="PR00171">
    <property type="entry name" value="SUGRTRNSPORT"/>
</dbReference>
<evidence type="ECO:0000256" key="4">
    <source>
        <dbReference type="ARBA" id="ARBA00022692"/>
    </source>
</evidence>
<dbReference type="GO" id="GO:0005737">
    <property type="term" value="C:cytoplasm"/>
    <property type="evidence" value="ECO:0007669"/>
    <property type="project" value="UniProtKB-ARBA"/>
</dbReference>
<keyword evidence="6 9" id="KW-0472">Membrane</keyword>
<evidence type="ECO:0000256" key="9">
    <source>
        <dbReference type="SAM" id="Phobius"/>
    </source>
</evidence>
<feature type="transmembrane region" description="Helical" evidence="9">
    <location>
        <begin position="245"/>
        <end position="263"/>
    </location>
</feature>
<evidence type="ECO:0000256" key="8">
    <source>
        <dbReference type="SAM" id="MobiDB-lite"/>
    </source>
</evidence>
<feature type="transmembrane region" description="Helical" evidence="9">
    <location>
        <begin position="187"/>
        <end position="205"/>
    </location>
</feature>
<evidence type="ECO:0000313" key="11">
    <source>
        <dbReference type="EnsemblPlants" id="OMERI03G36060.1"/>
    </source>
</evidence>
<dbReference type="PROSITE" id="PS00217">
    <property type="entry name" value="SUGAR_TRANSPORT_2"/>
    <property type="match status" value="1"/>
</dbReference>
<dbReference type="InterPro" id="IPR036259">
    <property type="entry name" value="MFS_trans_sf"/>
</dbReference>
<dbReference type="Gene3D" id="1.20.1250.20">
    <property type="entry name" value="MFS general substrate transporter like domains"/>
    <property type="match status" value="1"/>
</dbReference>
<feature type="transmembrane region" description="Helical" evidence="9">
    <location>
        <begin position="110"/>
        <end position="128"/>
    </location>
</feature>
<proteinExistence type="inferred from homology"/>
<keyword evidence="12" id="KW-1185">Reference proteome</keyword>
<keyword evidence="3 7" id="KW-0813">Transport</keyword>
<dbReference type="CDD" id="cd17362">
    <property type="entry name" value="MFS_GLUT10_12_Class3_like"/>
    <property type="match status" value="1"/>
</dbReference>
<dbReference type="FunFam" id="1.20.1250.20:FF:000118">
    <property type="entry name" value="D-xylose-proton symporter-like 3, chloroplastic"/>
    <property type="match status" value="1"/>
</dbReference>
<feature type="transmembrane region" description="Helical" evidence="9">
    <location>
        <begin position="211"/>
        <end position="233"/>
    </location>
</feature>
<dbReference type="GO" id="GO:1904659">
    <property type="term" value="P:D-glucose transmembrane transport"/>
    <property type="evidence" value="ECO:0007669"/>
    <property type="project" value="UniProtKB-ARBA"/>
</dbReference>
<keyword evidence="4 9" id="KW-0812">Transmembrane</keyword>
<evidence type="ECO:0000259" key="10">
    <source>
        <dbReference type="PROSITE" id="PS50850"/>
    </source>
</evidence>
<dbReference type="InterPro" id="IPR003663">
    <property type="entry name" value="Sugar/inositol_transpt"/>
</dbReference>
<dbReference type="HOGENOM" id="CLU_001265_30_5_1"/>
<reference evidence="11" key="2">
    <citation type="submission" date="2018-05" db="EMBL/GenBank/DDBJ databases">
        <title>OmerRS3 (Oryza meridionalis Reference Sequence Version 3).</title>
        <authorList>
            <person name="Zhang J."/>
            <person name="Kudrna D."/>
            <person name="Lee S."/>
            <person name="Talag J."/>
            <person name="Welchert J."/>
            <person name="Wing R.A."/>
        </authorList>
    </citation>
    <scope>NUCLEOTIDE SEQUENCE [LARGE SCALE GENOMIC DNA]</scope>
    <source>
        <strain evidence="11">cv. OR44</strain>
    </source>
</reference>
<feature type="transmembrane region" description="Helical" evidence="9">
    <location>
        <begin position="464"/>
        <end position="491"/>
    </location>
</feature>
<feature type="transmembrane region" description="Helical" evidence="9">
    <location>
        <begin position="148"/>
        <end position="175"/>
    </location>
</feature>
<feature type="transmembrane region" description="Helical" evidence="9">
    <location>
        <begin position="438"/>
        <end position="458"/>
    </location>
</feature>
<evidence type="ECO:0000256" key="3">
    <source>
        <dbReference type="ARBA" id="ARBA00022448"/>
    </source>
</evidence>
<dbReference type="Proteomes" id="UP000008021">
    <property type="component" value="Chromosome 3"/>
</dbReference>
<accession>A0A0E0D8W8</accession>
<dbReference type="InterPro" id="IPR020846">
    <property type="entry name" value="MFS_dom"/>
</dbReference>
<feature type="transmembrane region" description="Helical" evidence="9">
    <location>
        <begin position="528"/>
        <end position="551"/>
    </location>
</feature>
<dbReference type="GO" id="GO:0022857">
    <property type="term" value="F:transmembrane transporter activity"/>
    <property type="evidence" value="ECO:0007669"/>
    <property type="project" value="InterPro"/>
</dbReference>
<feature type="transmembrane region" description="Helical" evidence="9">
    <location>
        <begin position="412"/>
        <end position="431"/>
    </location>
</feature>
<reference evidence="11" key="1">
    <citation type="submission" date="2015-04" db="UniProtKB">
        <authorList>
            <consortium name="EnsemblPlants"/>
        </authorList>
    </citation>
    <scope>IDENTIFICATION</scope>
</reference>
<evidence type="ECO:0000256" key="6">
    <source>
        <dbReference type="ARBA" id="ARBA00023136"/>
    </source>
</evidence>
<dbReference type="Pfam" id="PF00083">
    <property type="entry name" value="Sugar_tr"/>
    <property type="match status" value="1"/>
</dbReference>
<feature type="transmembrane region" description="Helical" evidence="9">
    <location>
        <begin position="275"/>
        <end position="294"/>
    </location>
</feature>
<dbReference type="EnsemblPlants" id="OMERI03G36060.1">
    <property type="protein sequence ID" value="OMERI03G36060.1"/>
    <property type="gene ID" value="OMERI03G36060"/>
</dbReference>
<dbReference type="PANTHER" id="PTHR48023:SF6">
    <property type="entry name" value="D-XYLOSE-PROTON SYMPORTER-LIKE 3, CHLOROPLASTIC"/>
    <property type="match status" value="1"/>
</dbReference>
<protein>
    <recommendedName>
        <fullName evidence="10">Major facilitator superfamily (MFS) profile domain-containing protein</fullName>
    </recommendedName>
</protein>
<evidence type="ECO:0000313" key="12">
    <source>
        <dbReference type="Proteomes" id="UP000008021"/>
    </source>
</evidence>